<dbReference type="PANTHER" id="PTHR18901:SF38">
    <property type="entry name" value="PSEUDOURIDINE-5'-PHOSPHATASE"/>
    <property type="match status" value="1"/>
</dbReference>
<evidence type="ECO:0008006" key="6">
    <source>
        <dbReference type="Google" id="ProtNLM"/>
    </source>
</evidence>
<dbReference type="Pfam" id="PF00702">
    <property type="entry name" value="Hydrolase"/>
    <property type="match status" value="1"/>
</dbReference>
<sequence length="256" mass="28833">MEQHLPTFVFIRPKVDDDRIAQENRFRLCQNAPSQSTSHNVMNYQAAIFDMDGLLLDTERVCMRIFQEACEAQSLPFYKDVYLSIIGRNAAGIEVIFRKAYGDDLDRLHHEWRTRYDAVVKHQAIPVKEGVVELLEWLKQQGLPIAVATSTAKEVARKKLELAGLSKYFDNLTTGCEVSHGKPDPEIYLLAASRLNVDPTKCLAFEDSNNGVRSAVAANMVTFQIPDLVEPCAEVRDFGHAIVPSLHDALFELKKA</sequence>
<dbReference type="KEGG" id="vha:VIBHAR_05174"/>
<organism evidence="4 5">
    <name type="scientific">Vibrio campbellii (strain ATCC BAA-1116)</name>
    <dbReference type="NCBI Taxonomy" id="2902295"/>
    <lineage>
        <taxon>Bacteria</taxon>
        <taxon>Pseudomonadati</taxon>
        <taxon>Pseudomonadota</taxon>
        <taxon>Gammaproteobacteria</taxon>
        <taxon>Vibrionales</taxon>
        <taxon>Vibrionaceae</taxon>
        <taxon>Vibrio</taxon>
    </lineage>
</organism>
<dbReference type="GO" id="GO:0016787">
    <property type="term" value="F:hydrolase activity"/>
    <property type="evidence" value="ECO:0007669"/>
    <property type="project" value="UniProtKB-KW"/>
</dbReference>
<evidence type="ECO:0000256" key="3">
    <source>
        <dbReference type="ARBA" id="ARBA00022801"/>
    </source>
</evidence>
<evidence type="ECO:0000256" key="1">
    <source>
        <dbReference type="ARBA" id="ARBA00006171"/>
    </source>
</evidence>
<dbReference type="InterPro" id="IPR023198">
    <property type="entry name" value="PGP-like_dom2"/>
</dbReference>
<protein>
    <recommendedName>
        <fullName evidence="6">Phosphatase</fullName>
    </recommendedName>
</protein>
<comment type="similarity">
    <text evidence="1">Belongs to the HAD-like hydrolase superfamily. CbbY/CbbZ/Gph/YieH family.</text>
</comment>
<dbReference type="SUPFAM" id="SSF56784">
    <property type="entry name" value="HAD-like"/>
    <property type="match status" value="1"/>
</dbReference>
<reference evidence="4 5" key="1">
    <citation type="submission" date="2007-08" db="EMBL/GenBank/DDBJ databases">
        <authorList>
            <consortium name="The Vibrio harveyi Genome Sequencing Project"/>
            <person name="Bassler B."/>
            <person name="Clifton S.W."/>
            <person name="Fulton L."/>
            <person name="Delehaunty K."/>
            <person name="Fronick C."/>
            <person name="Harrison M."/>
            <person name="Markivic C."/>
            <person name="Fulton R."/>
            <person name="Tin-Wollam A.-M."/>
            <person name="Shah N."/>
            <person name="Pepin K."/>
            <person name="Nash W."/>
            <person name="Thiruvilangam P."/>
            <person name="Bhonagiri V."/>
            <person name="Waters C."/>
            <person name="Tu K.C."/>
            <person name="Irgon J."/>
            <person name="Wilson R.K."/>
        </authorList>
    </citation>
    <scope>NUCLEOTIDE SEQUENCE [LARGE SCALE GENOMIC DNA]</scope>
    <source>
        <strain evidence="5">ATCC BAA-1116 / BB120</strain>
    </source>
</reference>
<dbReference type="SFLD" id="SFLDS00003">
    <property type="entry name" value="Haloacid_Dehalogenase"/>
    <property type="match status" value="1"/>
</dbReference>
<gene>
    <name evidence="4" type="ordered locus">VIBHAR_05174</name>
</gene>
<dbReference type="AlphaFoldDB" id="A7N693"/>
<dbReference type="EMBL" id="CP000790">
    <property type="protein sequence ID" value="ABU73080.1"/>
    <property type="molecule type" value="Genomic_DNA"/>
</dbReference>
<dbReference type="InterPro" id="IPR023214">
    <property type="entry name" value="HAD_sf"/>
</dbReference>
<dbReference type="Gene3D" id="1.10.150.240">
    <property type="entry name" value="Putative phosphatase, domain 2"/>
    <property type="match status" value="1"/>
</dbReference>
<evidence type="ECO:0000313" key="4">
    <source>
        <dbReference type="EMBL" id="ABU73080.1"/>
    </source>
</evidence>
<dbReference type="PATRIC" id="fig|338187.25.peg.5044"/>
<dbReference type="FunFam" id="3.40.50.1000:FF:000036">
    <property type="entry name" value="HAD family hydrolase"/>
    <property type="match status" value="1"/>
</dbReference>
<name>A7N693_VIBC1</name>
<evidence type="ECO:0000313" key="5">
    <source>
        <dbReference type="Proteomes" id="UP000008152"/>
    </source>
</evidence>
<proteinExistence type="inferred from homology"/>
<dbReference type="PRINTS" id="PR00413">
    <property type="entry name" value="HADHALOGNASE"/>
</dbReference>
<dbReference type="InterPro" id="IPR036412">
    <property type="entry name" value="HAD-like_sf"/>
</dbReference>
<dbReference type="PANTHER" id="PTHR18901">
    <property type="entry name" value="2-DEOXYGLUCOSE-6-PHOSPHATE PHOSPHATASE 2"/>
    <property type="match status" value="1"/>
</dbReference>
<dbReference type="SFLD" id="SFLDG01135">
    <property type="entry name" value="C1.5.6:_HAD__Beta-PGM__Phospha"/>
    <property type="match status" value="1"/>
</dbReference>
<dbReference type="Proteomes" id="UP000008152">
    <property type="component" value="Chromosome II"/>
</dbReference>
<dbReference type="NCBIfam" id="TIGR01509">
    <property type="entry name" value="HAD-SF-IA-v3"/>
    <property type="match status" value="1"/>
</dbReference>
<dbReference type="SFLD" id="SFLDG01129">
    <property type="entry name" value="C1.5:_HAD__Beta-PGM__Phosphata"/>
    <property type="match status" value="1"/>
</dbReference>
<keyword evidence="3" id="KW-0378">Hydrolase</keyword>
<keyword evidence="2" id="KW-0479">Metal-binding</keyword>
<dbReference type="CDD" id="cd07505">
    <property type="entry name" value="HAD_BPGM-like"/>
    <property type="match status" value="1"/>
</dbReference>
<dbReference type="Gene3D" id="3.40.50.1000">
    <property type="entry name" value="HAD superfamily/HAD-like"/>
    <property type="match status" value="1"/>
</dbReference>
<evidence type="ECO:0000256" key="2">
    <source>
        <dbReference type="ARBA" id="ARBA00022723"/>
    </source>
</evidence>
<dbReference type="GO" id="GO:0000287">
    <property type="term" value="F:magnesium ion binding"/>
    <property type="evidence" value="ECO:0007669"/>
    <property type="project" value="UniProtKB-ARBA"/>
</dbReference>
<accession>A7N693</accession>
<dbReference type="InterPro" id="IPR006439">
    <property type="entry name" value="HAD-SF_hydro_IA"/>
</dbReference>